<dbReference type="InterPro" id="IPR000923">
    <property type="entry name" value="BlueCu_1"/>
</dbReference>
<dbReference type="AlphaFoldDB" id="A0A8J7JEW3"/>
<dbReference type="PANTHER" id="PTHR34192">
    <property type="entry name" value="PLASTOCYANIN MAJOR ISOFORM, CHLOROPLASTIC-RELATED"/>
    <property type="match status" value="1"/>
</dbReference>
<evidence type="ECO:0000256" key="3">
    <source>
        <dbReference type="ARBA" id="ARBA00022448"/>
    </source>
</evidence>
<feature type="binding site" evidence="9">
    <location>
        <position position="73"/>
    </location>
    <ligand>
        <name>Cu cation</name>
        <dbReference type="ChEBI" id="CHEBI:23378"/>
    </ligand>
</feature>
<dbReference type="Proteomes" id="UP000654482">
    <property type="component" value="Unassembled WGS sequence"/>
</dbReference>
<organism evidence="12 13">
    <name type="scientific">Lusitaniella coriacea LEGE 07157</name>
    <dbReference type="NCBI Taxonomy" id="945747"/>
    <lineage>
        <taxon>Bacteria</taxon>
        <taxon>Bacillati</taxon>
        <taxon>Cyanobacteriota</taxon>
        <taxon>Cyanophyceae</taxon>
        <taxon>Spirulinales</taxon>
        <taxon>Lusitaniellaceae</taxon>
        <taxon>Lusitaniella</taxon>
    </lineage>
</organism>
<dbReference type="SUPFAM" id="SSF49503">
    <property type="entry name" value="Cupredoxins"/>
    <property type="match status" value="1"/>
</dbReference>
<keyword evidence="8" id="KW-0472">Membrane</keyword>
<feature type="domain" description="Blue (type 1) copper" evidence="11">
    <location>
        <begin position="38"/>
        <end position="136"/>
    </location>
</feature>
<keyword evidence="7" id="KW-0793">Thylakoid</keyword>
<dbReference type="PANTHER" id="PTHR34192:SF10">
    <property type="entry name" value="PLASTOCYANIN MAJOR ISOFORM, CHLOROPLASTIC-RELATED"/>
    <property type="match status" value="1"/>
</dbReference>
<dbReference type="Gene3D" id="2.60.40.420">
    <property type="entry name" value="Cupredoxins - blue copper proteins"/>
    <property type="match status" value="1"/>
</dbReference>
<evidence type="ECO:0000313" key="13">
    <source>
        <dbReference type="Proteomes" id="UP000654482"/>
    </source>
</evidence>
<dbReference type="CDD" id="cd04219">
    <property type="entry name" value="Plastocyanin"/>
    <property type="match status" value="1"/>
</dbReference>
<evidence type="ECO:0000256" key="6">
    <source>
        <dbReference type="ARBA" id="ARBA00023008"/>
    </source>
</evidence>
<feature type="chain" id="PRO_5035161336" evidence="10">
    <location>
        <begin position="35"/>
        <end position="136"/>
    </location>
</feature>
<dbReference type="NCBIfam" id="TIGR02656">
    <property type="entry name" value="cyanin_plasto"/>
    <property type="match status" value="1"/>
</dbReference>
<feature type="signal peptide" evidence="10">
    <location>
        <begin position="1"/>
        <end position="34"/>
    </location>
</feature>
<keyword evidence="3" id="KW-0813">Transport</keyword>
<dbReference type="PRINTS" id="PR00157">
    <property type="entry name" value="PLASTOCYANIN"/>
</dbReference>
<evidence type="ECO:0000313" key="12">
    <source>
        <dbReference type="EMBL" id="MBE9118960.1"/>
    </source>
</evidence>
<comment type="caution">
    <text evidence="12">The sequence shown here is derived from an EMBL/GenBank/DDBJ whole genome shotgun (WGS) entry which is preliminary data.</text>
</comment>
<feature type="binding site" evidence="9">
    <location>
        <position position="129"/>
    </location>
    <ligand>
        <name>Cu cation</name>
        <dbReference type="ChEBI" id="CHEBI:23378"/>
    </ligand>
</feature>
<dbReference type="InterPro" id="IPR008972">
    <property type="entry name" value="Cupredoxin"/>
</dbReference>
<comment type="subcellular location">
    <subcellularLocation>
        <location evidence="1">Membrane</location>
        <topology evidence="1">Peripheral membrane protein</topology>
    </subcellularLocation>
</comment>
<dbReference type="InterPro" id="IPR002387">
    <property type="entry name" value="Plastocyanin"/>
</dbReference>
<evidence type="ECO:0000256" key="10">
    <source>
        <dbReference type="SAM" id="SignalP"/>
    </source>
</evidence>
<sequence length="136" mass="14409">MKFHAKIWQKLSLFLSVVVLVVASFAVSASPAAAETYTIKMGADNGMLQFVPSNVTVKPGDSVQFQINSVPPHNAVFDKVPGGDAGFAKSLSKDQLMFSKGDSATVSFASDAPKGEYSYYCQPHRGAGMSGTITVQ</sequence>
<comment type="similarity">
    <text evidence="2">Belongs to the plastocyanin family.</text>
</comment>
<gene>
    <name evidence="12" type="ORF">IQ249_24015</name>
</gene>
<feature type="binding site" evidence="9">
    <location>
        <position position="121"/>
    </location>
    <ligand>
        <name>Cu cation</name>
        <dbReference type="ChEBI" id="CHEBI:23378"/>
    </ligand>
</feature>
<dbReference type="GO" id="GO:0009055">
    <property type="term" value="F:electron transfer activity"/>
    <property type="evidence" value="ECO:0007669"/>
    <property type="project" value="InterPro"/>
</dbReference>
<proteinExistence type="inferred from homology"/>
<evidence type="ECO:0000256" key="2">
    <source>
        <dbReference type="ARBA" id="ARBA00005338"/>
    </source>
</evidence>
<dbReference type="EMBL" id="JADEWZ010000070">
    <property type="protein sequence ID" value="MBE9118960.1"/>
    <property type="molecule type" value="Genomic_DNA"/>
</dbReference>
<dbReference type="RefSeq" id="WP_194032055.1">
    <property type="nucleotide sequence ID" value="NZ_JADEWZ010000070.1"/>
</dbReference>
<dbReference type="PROSITE" id="PS00196">
    <property type="entry name" value="COPPER_BLUE"/>
    <property type="match status" value="1"/>
</dbReference>
<dbReference type="InterPro" id="IPR028871">
    <property type="entry name" value="BlueCu_1_BS"/>
</dbReference>
<dbReference type="PRINTS" id="PR00156">
    <property type="entry name" value="COPPERBLUE"/>
</dbReference>
<accession>A0A8J7JEW3</accession>
<evidence type="ECO:0000256" key="9">
    <source>
        <dbReference type="PIRSR" id="PIRSR602387-1"/>
    </source>
</evidence>
<dbReference type="Pfam" id="PF00127">
    <property type="entry name" value="Copper-bind"/>
    <property type="match status" value="1"/>
</dbReference>
<keyword evidence="5" id="KW-0249">Electron transport</keyword>
<keyword evidence="10" id="KW-0732">Signal</keyword>
<name>A0A8J7JEW3_9CYAN</name>
<keyword evidence="13" id="KW-1185">Reference proteome</keyword>
<evidence type="ECO:0000256" key="8">
    <source>
        <dbReference type="ARBA" id="ARBA00023136"/>
    </source>
</evidence>
<dbReference type="GO" id="GO:0016020">
    <property type="term" value="C:membrane"/>
    <property type="evidence" value="ECO:0007669"/>
    <property type="project" value="UniProtKB-SubCell"/>
</dbReference>
<evidence type="ECO:0000259" key="11">
    <source>
        <dbReference type="Pfam" id="PF00127"/>
    </source>
</evidence>
<evidence type="ECO:0000256" key="1">
    <source>
        <dbReference type="ARBA" id="ARBA00004170"/>
    </source>
</evidence>
<dbReference type="InterPro" id="IPR001235">
    <property type="entry name" value="Copper_blue_Plastocyanin"/>
</dbReference>
<evidence type="ECO:0000256" key="5">
    <source>
        <dbReference type="ARBA" id="ARBA00022982"/>
    </source>
</evidence>
<keyword evidence="6 9" id="KW-0186">Copper</keyword>
<evidence type="ECO:0000256" key="7">
    <source>
        <dbReference type="ARBA" id="ARBA00023078"/>
    </source>
</evidence>
<reference evidence="12" key="1">
    <citation type="submission" date="2020-10" db="EMBL/GenBank/DDBJ databases">
        <authorList>
            <person name="Castelo-Branco R."/>
            <person name="Eusebio N."/>
            <person name="Adriana R."/>
            <person name="Vieira A."/>
            <person name="Brugerolle De Fraissinette N."/>
            <person name="Rezende De Castro R."/>
            <person name="Schneider M.P."/>
            <person name="Vasconcelos V."/>
            <person name="Leao P.N."/>
        </authorList>
    </citation>
    <scope>NUCLEOTIDE SEQUENCE</scope>
    <source>
        <strain evidence="12">LEGE 07157</strain>
    </source>
</reference>
<feature type="binding site" evidence="9">
    <location>
        <position position="124"/>
    </location>
    <ligand>
        <name>Cu cation</name>
        <dbReference type="ChEBI" id="CHEBI:23378"/>
    </ligand>
</feature>
<protein>
    <submittedName>
        <fullName evidence="12">Plastocyanin</fullName>
    </submittedName>
</protein>
<comment type="cofactor">
    <cofactor evidence="9">
        <name>Cu(2+)</name>
        <dbReference type="ChEBI" id="CHEBI:29036"/>
    </cofactor>
    <text evidence="9">The crystal structure with reduced Cu(1+) has also been determined.</text>
</comment>
<dbReference type="GO" id="GO:0005507">
    <property type="term" value="F:copper ion binding"/>
    <property type="evidence" value="ECO:0007669"/>
    <property type="project" value="InterPro"/>
</dbReference>
<evidence type="ECO:0000256" key="4">
    <source>
        <dbReference type="ARBA" id="ARBA00022723"/>
    </source>
</evidence>
<keyword evidence="4 9" id="KW-0479">Metal-binding</keyword>